<evidence type="ECO:0000259" key="8">
    <source>
        <dbReference type="PROSITE" id="PS50119"/>
    </source>
</evidence>
<sequence length="396" mass="45590">MAKSSPTLTKPRKMSIDEPPSMSSSSGPLTEELQCSICLDVFTDPVSTPCGHNFCKTCLNMCWDNSQTCCCPYCKETFKQRPDLKINTTLREIVGHYKKKSPGKKSVILSEVLCDFCEETKLTALKSCLVCQSSYCETHLQSHLRVAGLKKHKLMDPVSNLEDYICQKHERPLELFCRDDQKCVCLMCTAADHKNHNTVPIEVESEEKKSQLIKTQKDMQQMIQDKIKKIQDIKNSAEIRKKNTEKEKAARVELFTDLILSIERCQTELLEMMEEQQKAAEKQEEELIKHLEQDITWLEMRNTELEQLSHTEDHLHLLQIYSSMGSPTNTRNWPEISVKTHESLENLKRALTQLQGTLDEKLTQTELKWMQQYAVDVTLDPDTANHISSCPMMENK</sequence>
<name>A0ABR3LL83_9TELE</name>
<dbReference type="Pfam" id="PF00643">
    <property type="entry name" value="zf-B_box"/>
    <property type="match status" value="1"/>
</dbReference>
<dbReference type="SUPFAM" id="SSF57850">
    <property type="entry name" value="RING/U-box"/>
    <property type="match status" value="1"/>
</dbReference>
<dbReference type="SMART" id="SM00184">
    <property type="entry name" value="RING"/>
    <property type="match status" value="1"/>
</dbReference>
<evidence type="ECO:0000256" key="1">
    <source>
        <dbReference type="ARBA" id="ARBA00022723"/>
    </source>
</evidence>
<reference evidence="9 10" key="1">
    <citation type="submission" date="2023-09" db="EMBL/GenBank/DDBJ databases">
        <authorList>
            <person name="Wang M."/>
        </authorList>
    </citation>
    <scope>NUCLEOTIDE SEQUENCE [LARGE SCALE GENOMIC DNA]</scope>
    <source>
        <strain evidence="9">GT-2023</strain>
        <tissue evidence="9">Liver</tissue>
    </source>
</reference>
<dbReference type="Gene3D" id="3.30.160.60">
    <property type="entry name" value="Classic Zinc Finger"/>
    <property type="match status" value="1"/>
</dbReference>
<dbReference type="InterPro" id="IPR027370">
    <property type="entry name" value="Znf-RING_euk"/>
</dbReference>
<evidence type="ECO:0000313" key="10">
    <source>
        <dbReference type="Proteomes" id="UP001558613"/>
    </source>
</evidence>
<keyword evidence="5" id="KW-0175">Coiled coil</keyword>
<keyword evidence="1" id="KW-0479">Metal-binding</keyword>
<dbReference type="PANTHER" id="PTHR25465">
    <property type="entry name" value="B-BOX DOMAIN CONTAINING"/>
    <property type="match status" value="1"/>
</dbReference>
<evidence type="ECO:0000256" key="6">
    <source>
        <dbReference type="SAM" id="MobiDB-lite"/>
    </source>
</evidence>
<keyword evidence="3" id="KW-0862">Zinc</keyword>
<dbReference type="EMBL" id="JAYMGO010000022">
    <property type="protein sequence ID" value="KAL1252228.1"/>
    <property type="molecule type" value="Genomic_DNA"/>
</dbReference>
<dbReference type="InterPro" id="IPR013083">
    <property type="entry name" value="Znf_RING/FYVE/PHD"/>
</dbReference>
<dbReference type="CDD" id="cd19802">
    <property type="entry name" value="Bbox1_TRIM8-like"/>
    <property type="match status" value="1"/>
</dbReference>
<dbReference type="PROSITE" id="PS00518">
    <property type="entry name" value="ZF_RING_1"/>
    <property type="match status" value="1"/>
</dbReference>
<accession>A0ABR3LL83</accession>
<dbReference type="InterPro" id="IPR001841">
    <property type="entry name" value="Znf_RING"/>
</dbReference>
<dbReference type="SMART" id="SM00336">
    <property type="entry name" value="BBOX"/>
    <property type="match status" value="2"/>
</dbReference>
<keyword evidence="10" id="KW-1185">Reference proteome</keyword>
<feature type="region of interest" description="Disordered" evidence="6">
    <location>
        <begin position="1"/>
        <end position="28"/>
    </location>
</feature>
<evidence type="ECO:0000256" key="3">
    <source>
        <dbReference type="ARBA" id="ARBA00022833"/>
    </source>
</evidence>
<feature type="domain" description="B box-type" evidence="8">
    <location>
        <begin position="161"/>
        <end position="201"/>
    </location>
</feature>
<dbReference type="PANTHER" id="PTHR25465:SF32">
    <property type="entry name" value="BLOODTHIRSTY-RELATED GENE FAMILY, MEMBER 16 ISOFORM X1-RELATED"/>
    <property type="match status" value="1"/>
</dbReference>
<comment type="caution">
    <text evidence="9">The sequence shown here is derived from an EMBL/GenBank/DDBJ whole genome shotgun (WGS) entry which is preliminary data.</text>
</comment>
<feature type="compositionally biased region" description="Low complexity" evidence="6">
    <location>
        <begin position="19"/>
        <end position="28"/>
    </location>
</feature>
<evidence type="ECO:0000259" key="7">
    <source>
        <dbReference type="PROSITE" id="PS50089"/>
    </source>
</evidence>
<gene>
    <name evidence="9" type="ORF">QQF64_020024</name>
</gene>
<evidence type="ECO:0000256" key="4">
    <source>
        <dbReference type="PROSITE-ProRule" id="PRU00024"/>
    </source>
</evidence>
<dbReference type="PROSITE" id="PS50089">
    <property type="entry name" value="ZF_RING_2"/>
    <property type="match status" value="1"/>
</dbReference>
<organism evidence="9 10">
    <name type="scientific">Cirrhinus molitorella</name>
    <name type="common">mud carp</name>
    <dbReference type="NCBI Taxonomy" id="172907"/>
    <lineage>
        <taxon>Eukaryota</taxon>
        <taxon>Metazoa</taxon>
        <taxon>Chordata</taxon>
        <taxon>Craniata</taxon>
        <taxon>Vertebrata</taxon>
        <taxon>Euteleostomi</taxon>
        <taxon>Actinopterygii</taxon>
        <taxon>Neopterygii</taxon>
        <taxon>Teleostei</taxon>
        <taxon>Ostariophysi</taxon>
        <taxon>Cypriniformes</taxon>
        <taxon>Cyprinidae</taxon>
        <taxon>Labeoninae</taxon>
        <taxon>Labeonini</taxon>
        <taxon>Cirrhinus</taxon>
    </lineage>
</organism>
<dbReference type="SUPFAM" id="SSF57845">
    <property type="entry name" value="B-box zinc-binding domain"/>
    <property type="match status" value="1"/>
</dbReference>
<evidence type="ECO:0000256" key="2">
    <source>
        <dbReference type="ARBA" id="ARBA00022771"/>
    </source>
</evidence>
<dbReference type="InterPro" id="IPR058030">
    <property type="entry name" value="TRIM8/14/16/25/29/45/65_CC"/>
</dbReference>
<dbReference type="Pfam" id="PF13445">
    <property type="entry name" value="zf-RING_UBOX"/>
    <property type="match status" value="1"/>
</dbReference>
<protein>
    <submittedName>
        <fullName evidence="9">Uncharacterized protein</fullName>
    </submittedName>
</protein>
<proteinExistence type="predicted"/>
<feature type="domain" description="RING-type" evidence="7">
    <location>
        <begin position="35"/>
        <end position="75"/>
    </location>
</feature>
<dbReference type="Gene3D" id="3.30.40.10">
    <property type="entry name" value="Zinc/RING finger domain, C3HC4 (zinc finger)"/>
    <property type="match status" value="1"/>
</dbReference>
<dbReference type="InterPro" id="IPR000315">
    <property type="entry name" value="Znf_B-box"/>
</dbReference>
<keyword evidence="2 4" id="KW-0863">Zinc-finger</keyword>
<dbReference type="InterPro" id="IPR017907">
    <property type="entry name" value="Znf_RING_CS"/>
</dbReference>
<dbReference type="PROSITE" id="PS50119">
    <property type="entry name" value="ZF_BBOX"/>
    <property type="match status" value="1"/>
</dbReference>
<dbReference type="CDD" id="cd19769">
    <property type="entry name" value="Bbox2_TRIM16-like"/>
    <property type="match status" value="1"/>
</dbReference>
<dbReference type="Pfam" id="PF25600">
    <property type="entry name" value="TRIM_CC"/>
    <property type="match status" value="1"/>
</dbReference>
<evidence type="ECO:0000313" key="9">
    <source>
        <dbReference type="EMBL" id="KAL1252228.1"/>
    </source>
</evidence>
<dbReference type="Gene3D" id="4.10.830.40">
    <property type="match status" value="1"/>
</dbReference>
<dbReference type="InterPro" id="IPR051051">
    <property type="entry name" value="E3_ubiq-ligase_TRIM/RNF"/>
</dbReference>
<evidence type="ECO:0000256" key="5">
    <source>
        <dbReference type="SAM" id="Coils"/>
    </source>
</evidence>
<feature type="coiled-coil region" evidence="5">
    <location>
        <begin position="227"/>
        <end position="308"/>
    </location>
</feature>
<dbReference type="Proteomes" id="UP001558613">
    <property type="component" value="Unassembled WGS sequence"/>
</dbReference>